<dbReference type="EMBL" id="GEFH01001360">
    <property type="protein sequence ID" value="JAP67221.1"/>
    <property type="molecule type" value="mRNA"/>
</dbReference>
<dbReference type="GO" id="GO:0005576">
    <property type="term" value="C:extracellular region"/>
    <property type="evidence" value="ECO:0007669"/>
    <property type="project" value="UniProtKB-SubCell"/>
</dbReference>
<dbReference type="Gene3D" id="1.10.150.440">
    <property type="match status" value="1"/>
</dbReference>
<dbReference type="GO" id="GO:0046872">
    <property type="term" value="F:metal ion binding"/>
    <property type="evidence" value="ECO:0007669"/>
    <property type="project" value="UniProtKB-KW"/>
</dbReference>
<name>A0A131XNS1_9ACAR</name>
<evidence type="ECO:0000256" key="13">
    <source>
        <dbReference type="SAM" id="SignalP"/>
    </source>
</evidence>
<evidence type="ECO:0000256" key="12">
    <source>
        <dbReference type="ARBA" id="ARBA00074619"/>
    </source>
</evidence>
<keyword evidence="5" id="KW-0399">Innate immunity</keyword>
<dbReference type="GO" id="GO:0042742">
    <property type="term" value="P:defense response to bacterium"/>
    <property type="evidence" value="ECO:0007669"/>
    <property type="project" value="UniProtKB-KW"/>
</dbReference>
<evidence type="ECO:0000256" key="11">
    <source>
        <dbReference type="ARBA" id="ARBA00023157"/>
    </source>
</evidence>
<dbReference type="FunFam" id="1.10.150.440:FF:000001">
    <property type="entry name" value="Antimicrobial peptide microplusin"/>
    <property type="match status" value="1"/>
</dbReference>
<keyword evidence="2" id="KW-0964">Secreted</keyword>
<keyword evidence="6" id="KW-0479">Metal-binding</keyword>
<protein>
    <recommendedName>
        <fullName evidence="12">Antimicrobial peptide microplusin</fullName>
    </recommendedName>
</protein>
<keyword evidence="10" id="KW-0044">Antibiotic</keyword>
<evidence type="ECO:0000256" key="8">
    <source>
        <dbReference type="ARBA" id="ARBA00022859"/>
    </source>
</evidence>
<dbReference type="GO" id="GO:0031640">
    <property type="term" value="P:killing of cells of another organism"/>
    <property type="evidence" value="ECO:0007669"/>
    <property type="project" value="UniProtKB-KW"/>
</dbReference>
<keyword evidence="3" id="KW-0929">Antimicrobial</keyword>
<feature type="signal peptide" evidence="13">
    <location>
        <begin position="1"/>
        <end position="20"/>
    </location>
</feature>
<keyword evidence="9" id="KW-0186">Copper</keyword>
<feature type="chain" id="PRO_5007283962" description="Antimicrobial peptide microplusin" evidence="13">
    <location>
        <begin position="21"/>
        <end position="110"/>
    </location>
</feature>
<proteinExistence type="evidence at transcript level"/>
<keyword evidence="7 13" id="KW-0732">Signal</keyword>
<evidence type="ECO:0000256" key="5">
    <source>
        <dbReference type="ARBA" id="ARBA00022588"/>
    </source>
</evidence>
<evidence type="ECO:0000256" key="3">
    <source>
        <dbReference type="ARBA" id="ARBA00022529"/>
    </source>
</evidence>
<evidence type="ECO:0000256" key="10">
    <source>
        <dbReference type="ARBA" id="ARBA00023022"/>
    </source>
</evidence>
<keyword evidence="8" id="KW-0391">Immunity</keyword>
<evidence type="ECO:0000256" key="4">
    <source>
        <dbReference type="ARBA" id="ARBA00022577"/>
    </source>
</evidence>
<dbReference type="AlphaFoldDB" id="A0A131XNS1"/>
<reference evidence="14" key="1">
    <citation type="journal article" date="2017" name="Ticks Tick Borne Dis.">
        <title>An insight into the sialome of Hyalomma excavatum.</title>
        <authorList>
            <person name="Ribeiro J.M."/>
            <person name="Slovak M."/>
            <person name="Francischetti I.M."/>
        </authorList>
    </citation>
    <scope>NUCLEOTIDE SEQUENCE</scope>
    <source>
        <strain evidence="14">Samish</strain>
        <tissue evidence="14">Salivary glands</tissue>
    </source>
</reference>
<dbReference type="GO" id="GO:0045087">
    <property type="term" value="P:innate immune response"/>
    <property type="evidence" value="ECO:0007669"/>
    <property type="project" value="UniProtKB-KW"/>
</dbReference>
<organism evidence="14">
    <name type="scientific">Hyalomma excavatum</name>
    <dbReference type="NCBI Taxonomy" id="257692"/>
    <lineage>
        <taxon>Eukaryota</taxon>
        <taxon>Metazoa</taxon>
        <taxon>Ecdysozoa</taxon>
        <taxon>Arthropoda</taxon>
        <taxon>Chelicerata</taxon>
        <taxon>Arachnida</taxon>
        <taxon>Acari</taxon>
        <taxon>Parasitiformes</taxon>
        <taxon>Ixodida</taxon>
        <taxon>Ixodoidea</taxon>
        <taxon>Ixodidae</taxon>
        <taxon>Hyalomminae</taxon>
        <taxon>Hyalomma</taxon>
    </lineage>
</organism>
<evidence type="ECO:0000313" key="14">
    <source>
        <dbReference type="EMBL" id="JAP67221.1"/>
    </source>
</evidence>
<evidence type="ECO:0000256" key="1">
    <source>
        <dbReference type="ARBA" id="ARBA00004613"/>
    </source>
</evidence>
<evidence type="ECO:0000256" key="6">
    <source>
        <dbReference type="ARBA" id="ARBA00022723"/>
    </source>
</evidence>
<keyword evidence="11" id="KW-1015">Disulfide bond</keyword>
<keyword evidence="4" id="KW-0295">Fungicide</keyword>
<accession>A0A131XNS1</accession>
<evidence type="ECO:0000256" key="9">
    <source>
        <dbReference type="ARBA" id="ARBA00023008"/>
    </source>
</evidence>
<sequence>MKAVFLSALLVVALVASSSAHHLELCKKTDDVLVTELECIKHHITPPVNVAFDDAVQQLGCPDRACAIRKMCATNDLEAAMSIYFSKEQISEIHDAATACDPDVQHGEGH</sequence>
<evidence type="ECO:0000256" key="7">
    <source>
        <dbReference type="ARBA" id="ARBA00022729"/>
    </source>
</evidence>
<dbReference type="GO" id="GO:0050832">
    <property type="term" value="P:defense response to fungus"/>
    <property type="evidence" value="ECO:0007669"/>
    <property type="project" value="UniProtKB-KW"/>
</dbReference>
<evidence type="ECO:0000256" key="2">
    <source>
        <dbReference type="ARBA" id="ARBA00022525"/>
    </source>
</evidence>
<comment type="subcellular location">
    <subcellularLocation>
        <location evidence="1">Secreted</location>
    </subcellularLocation>
</comment>